<keyword evidence="5 6" id="KW-0472">Membrane</keyword>
<evidence type="ECO:0000313" key="8">
    <source>
        <dbReference type="EMBL" id="WVT06770.1"/>
    </source>
</evidence>
<keyword evidence="4 6" id="KW-1133">Transmembrane helix</keyword>
<feature type="transmembrane region" description="Helical" evidence="6">
    <location>
        <begin position="231"/>
        <end position="252"/>
    </location>
</feature>
<feature type="transmembrane region" description="Helical" evidence="6">
    <location>
        <begin position="199"/>
        <end position="219"/>
    </location>
</feature>
<feature type="transmembrane region" description="Helical" evidence="6">
    <location>
        <begin position="79"/>
        <end position="98"/>
    </location>
</feature>
<comment type="subcellular location">
    <subcellularLocation>
        <location evidence="1">Membrane</location>
        <topology evidence="1">Multi-pass membrane protein</topology>
    </subcellularLocation>
</comment>
<geneLocation type="plasmid" evidence="8 9">
    <name>pSchITTGS70d</name>
</geneLocation>
<keyword evidence="9" id="KW-1185">Reference proteome</keyword>
<evidence type="ECO:0000256" key="4">
    <source>
        <dbReference type="ARBA" id="ARBA00022989"/>
    </source>
</evidence>
<dbReference type="RefSeq" id="WP_331375792.1">
    <property type="nucleotide sequence ID" value="NZ_CP133152.1"/>
</dbReference>
<gene>
    <name evidence="8" type="ORF">RB548_28680</name>
</gene>
<keyword evidence="3 6" id="KW-0812">Transmembrane</keyword>
<name>A0ABZ2BH05_9HYPH</name>
<evidence type="ECO:0000256" key="6">
    <source>
        <dbReference type="SAM" id="Phobius"/>
    </source>
</evidence>
<feature type="transmembrane region" description="Helical" evidence="6">
    <location>
        <begin position="167"/>
        <end position="187"/>
    </location>
</feature>
<dbReference type="Proteomes" id="UP001432360">
    <property type="component" value="Plasmid pSchITTGS70d"/>
</dbReference>
<protein>
    <submittedName>
        <fullName evidence="8">MFS transporter</fullName>
    </submittedName>
</protein>
<sequence>MTAPALTPQKVLFLATGLAGSFLVNLSAQFPSANIADIQGGLFSTADEGSWILTVYTMGNCAGIVTSGLLIGALSIGRYLVVSSILFAAMAIACAMTTDLNVVVGLRAVQGFAAGGFGPAAFAATFMVAGGPRLPYAVVILAFTLLFPAAAGPIISGFVEDSLGWRALFLIQAAIGALLATAARLWVPHTAPNWSALKADWVAITLLSLALASLMLVLNQGTRRFWFESEIIVWGTVVSVAAWAGFIFAARFSPLPFMAPRLLLTQKFGIPIALNVLLRAGLAVSSYLVPQFLAIVQGYRPLEISELMLWAAAAQLLALPLVSWLLHLCDLRVVMGIGVALLAFGTVLMIGQTALSAGEQFRDALVVYSAGQLLLLAPS</sequence>
<dbReference type="SUPFAM" id="SSF103473">
    <property type="entry name" value="MFS general substrate transporter"/>
    <property type="match status" value="1"/>
</dbReference>
<evidence type="ECO:0000256" key="5">
    <source>
        <dbReference type="ARBA" id="ARBA00023136"/>
    </source>
</evidence>
<dbReference type="InterPro" id="IPR036259">
    <property type="entry name" value="MFS_trans_sf"/>
</dbReference>
<evidence type="ECO:0000313" key="9">
    <source>
        <dbReference type="Proteomes" id="UP001432360"/>
    </source>
</evidence>
<keyword evidence="2" id="KW-0813">Transport</keyword>
<dbReference type="PANTHER" id="PTHR42718:SF9">
    <property type="entry name" value="MAJOR FACILITATOR SUPERFAMILY MULTIDRUG TRANSPORTER MFSC"/>
    <property type="match status" value="1"/>
</dbReference>
<dbReference type="Pfam" id="PF07690">
    <property type="entry name" value="MFS_1"/>
    <property type="match status" value="1"/>
</dbReference>
<proteinExistence type="predicted"/>
<evidence type="ECO:0000256" key="1">
    <source>
        <dbReference type="ARBA" id="ARBA00004141"/>
    </source>
</evidence>
<dbReference type="PANTHER" id="PTHR42718">
    <property type="entry name" value="MAJOR FACILITATOR SUPERFAMILY MULTIDRUG TRANSPORTER MFSC"/>
    <property type="match status" value="1"/>
</dbReference>
<feature type="domain" description="Major facilitator superfamily (MFS) profile" evidence="7">
    <location>
        <begin position="13"/>
        <end position="379"/>
    </location>
</feature>
<organism evidence="8 9">
    <name type="scientific">Sinorhizobium chiapasense</name>
    <dbReference type="NCBI Taxonomy" id="501572"/>
    <lineage>
        <taxon>Bacteria</taxon>
        <taxon>Pseudomonadati</taxon>
        <taxon>Pseudomonadota</taxon>
        <taxon>Alphaproteobacteria</taxon>
        <taxon>Hyphomicrobiales</taxon>
        <taxon>Rhizobiaceae</taxon>
        <taxon>Sinorhizobium/Ensifer group</taxon>
        <taxon>Sinorhizobium</taxon>
    </lineage>
</organism>
<evidence type="ECO:0000256" key="2">
    <source>
        <dbReference type="ARBA" id="ARBA00022448"/>
    </source>
</evidence>
<evidence type="ECO:0000259" key="7">
    <source>
        <dbReference type="PROSITE" id="PS50850"/>
    </source>
</evidence>
<feature type="transmembrane region" description="Helical" evidence="6">
    <location>
        <begin position="51"/>
        <end position="72"/>
    </location>
</feature>
<dbReference type="PROSITE" id="PS50850">
    <property type="entry name" value="MFS"/>
    <property type="match status" value="1"/>
</dbReference>
<dbReference type="InterPro" id="IPR020846">
    <property type="entry name" value="MFS_dom"/>
</dbReference>
<dbReference type="EMBL" id="CP133152">
    <property type="protein sequence ID" value="WVT06770.1"/>
    <property type="molecule type" value="Genomic_DNA"/>
</dbReference>
<accession>A0ABZ2BH05</accession>
<reference evidence="8" key="1">
    <citation type="submission" date="2023-08" db="EMBL/GenBank/DDBJ databases">
        <title>Complete genome sequence of Sinorhizobium chiapanecum ITTG S70 isolated from Acaciella angustissima nodules in Chiapas-Mexico.</title>
        <authorList>
            <person name="Rincon-Rosales R."/>
            <person name="Rogel M.A."/>
            <person name="Rincon-Medina C.I."/>
            <person name="Guerrero G."/>
            <person name="Manzano-Gomez L.A."/>
            <person name="Lopez-Lopez A."/>
            <person name="Rincon Molina F.A."/>
            <person name="Martinez-Romero E."/>
        </authorList>
    </citation>
    <scope>NUCLEOTIDE SEQUENCE</scope>
    <source>
        <strain evidence="8">ITTG S70</strain>
        <plasmid evidence="8">pSchITTGS70d</plasmid>
    </source>
</reference>
<feature type="transmembrane region" description="Helical" evidence="6">
    <location>
        <begin position="134"/>
        <end position="155"/>
    </location>
</feature>
<dbReference type="Gene3D" id="1.20.1720.10">
    <property type="entry name" value="Multidrug resistance protein D"/>
    <property type="match status" value="1"/>
</dbReference>
<feature type="transmembrane region" description="Helical" evidence="6">
    <location>
        <begin position="272"/>
        <end position="295"/>
    </location>
</feature>
<feature type="transmembrane region" description="Helical" evidence="6">
    <location>
        <begin position="333"/>
        <end position="355"/>
    </location>
</feature>
<feature type="transmembrane region" description="Helical" evidence="6">
    <location>
        <begin position="307"/>
        <end position="327"/>
    </location>
</feature>
<dbReference type="InterPro" id="IPR011701">
    <property type="entry name" value="MFS"/>
</dbReference>
<evidence type="ECO:0000256" key="3">
    <source>
        <dbReference type="ARBA" id="ARBA00022692"/>
    </source>
</evidence>
<keyword evidence="8" id="KW-0614">Plasmid</keyword>